<proteinExistence type="predicted"/>
<evidence type="ECO:0000313" key="1">
    <source>
        <dbReference type="EMBL" id="CAD0363070.1"/>
    </source>
</evidence>
<evidence type="ECO:0008006" key="2">
    <source>
        <dbReference type="Google" id="ProtNLM"/>
    </source>
</evidence>
<sequence length="118" mass="12631">MSKMIRVDSLPSDMQQLLADLADDAGVSLPEQLPLRYAALSAFPDVVIGNSSGDQRDAEYVNAMKGCILPPLLVSDGILIDGRHRIASLRMTTAVDAPYLDLTDVLPAPAVPRIGAMR</sequence>
<reference evidence="1" key="1">
    <citation type="submission" date="2020-07" db="EMBL/GenBank/DDBJ databases">
        <authorList>
            <person name="Pothier F. J."/>
        </authorList>
    </citation>
    <scope>NUCLEOTIDE SEQUENCE [LARGE SCALE GENOMIC DNA]</scope>
    <source>
        <plasmid evidence="1">CFBP8129_p211</plasmid>
    </source>
</reference>
<dbReference type="RefSeq" id="WP_046936234.1">
    <property type="nucleotide sequence ID" value="NZ_CP018729.1"/>
</dbReference>
<dbReference type="EMBL" id="LR828254">
    <property type="protein sequence ID" value="CAD0363070.1"/>
    <property type="molecule type" value="Genomic_DNA"/>
</dbReference>
<dbReference type="AlphaFoldDB" id="A0A6V7FIA8"/>
<name>A0A6V7FIA8_9XANT</name>
<accession>A0A6V7FIA8</accession>
<geneLocation type="plasmid" evidence="1">
    <name>CFBP8129_p211</name>
</geneLocation>
<keyword evidence="1" id="KW-0614">Plasmid</keyword>
<protein>
    <recommendedName>
        <fullName evidence="2">ParB/Sulfiredoxin domain-containing protein</fullName>
    </recommendedName>
</protein>
<dbReference type="EMBL" id="LR828254">
    <property type="protein sequence ID" value="CAD0363073.1"/>
    <property type="molecule type" value="Genomic_DNA"/>
</dbReference>
<organism evidence="1">
    <name type="scientific">Xanthomonas hortorum pv. gardneri</name>
    <dbReference type="NCBI Taxonomy" id="2754056"/>
    <lineage>
        <taxon>Bacteria</taxon>
        <taxon>Pseudomonadati</taxon>
        <taxon>Pseudomonadota</taxon>
        <taxon>Gammaproteobacteria</taxon>
        <taxon>Lysobacterales</taxon>
        <taxon>Lysobacteraceae</taxon>
        <taxon>Xanthomonas</taxon>
    </lineage>
</organism>
<gene>
    <name evidence="1" type="ORF">CFBP8129_46790</name>
</gene>